<organism evidence="1 2">
    <name type="scientific">Heterorhabditis bacteriophora</name>
    <name type="common">Entomopathogenic nematode worm</name>
    <dbReference type="NCBI Taxonomy" id="37862"/>
    <lineage>
        <taxon>Eukaryota</taxon>
        <taxon>Metazoa</taxon>
        <taxon>Ecdysozoa</taxon>
        <taxon>Nematoda</taxon>
        <taxon>Chromadorea</taxon>
        <taxon>Rhabditida</taxon>
        <taxon>Rhabditina</taxon>
        <taxon>Rhabditomorpha</taxon>
        <taxon>Strongyloidea</taxon>
        <taxon>Heterorhabditidae</taxon>
        <taxon>Heterorhabditis</taxon>
    </lineage>
</organism>
<proteinExistence type="predicted"/>
<name>A0A1I7XKV5_HETBA</name>
<dbReference type="Proteomes" id="UP000095283">
    <property type="component" value="Unplaced"/>
</dbReference>
<dbReference type="AlphaFoldDB" id="A0A1I7XKV5"/>
<sequence>MLQRFGYPIESSSVCRLFILLCRNYSVRDQHSLLIDSLKSKFDIRQITIKENPKFRVLVRDSVFHGMPLDLQHKLIMEMLPEDIRDEVVVETFDIPQEDADREVSCFANFDNLYIELFLDCNIPATPQSLLDTAVYHLEKQSGSMASESLWLCASLALKNFCISNGFDPKKHTSKNRVVEFLKKSYKPFRSHLDSSWTRLNYCHQNVYEDDLSLDSIMEYLESTELFCNTLFKIHDSKQFSGDKFKMALPKSMKEVGNMYFDFN</sequence>
<reference evidence="2" key="1">
    <citation type="submission" date="2016-11" db="UniProtKB">
        <authorList>
            <consortium name="WormBaseParasite"/>
        </authorList>
    </citation>
    <scope>IDENTIFICATION</scope>
</reference>
<accession>A0A1I7XKV5</accession>
<evidence type="ECO:0000313" key="1">
    <source>
        <dbReference type="Proteomes" id="UP000095283"/>
    </source>
</evidence>
<evidence type="ECO:0000313" key="2">
    <source>
        <dbReference type="WBParaSite" id="Hba_18354"/>
    </source>
</evidence>
<dbReference type="WBParaSite" id="Hba_18354">
    <property type="protein sequence ID" value="Hba_18354"/>
    <property type="gene ID" value="Hba_18354"/>
</dbReference>
<keyword evidence="1" id="KW-1185">Reference proteome</keyword>
<protein>
    <submittedName>
        <fullName evidence="2">RNA-directed RNA polymerase</fullName>
    </submittedName>
</protein>